<evidence type="ECO:0000259" key="5">
    <source>
        <dbReference type="Pfam" id="PF07992"/>
    </source>
</evidence>
<protein>
    <submittedName>
        <fullName evidence="6">FAD/NAD(P)-binding domain-containing protein</fullName>
    </submittedName>
</protein>
<comment type="similarity">
    <text evidence="1">Belongs to the FAD-dependent oxidoreductase family.</text>
</comment>
<evidence type="ECO:0000256" key="3">
    <source>
        <dbReference type="ARBA" id="ARBA00022827"/>
    </source>
</evidence>
<dbReference type="GO" id="GO:0005737">
    <property type="term" value="C:cytoplasm"/>
    <property type="evidence" value="ECO:0007669"/>
    <property type="project" value="TreeGrafter"/>
</dbReference>
<reference evidence="6 7" key="1">
    <citation type="submission" date="2015-03" db="EMBL/GenBank/DDBJ databases">
        <title>Genomics and transcriptomics of the oil-accumulating basidiomycete yeast T. oleaginosus allow insights into substrate utilization and the diverse evolutionary trajectories of mating systems in fungi.</title>
        <authorList>
            <consortium name="DOE Joint Genome Institute"/>
            <person name="Kourist R."/>
            <person name="Kracht O."/>
            <person name="Bracharz F."/>
            <person name="Lipzen A."/>
            <person name="Nolan M."/>
            <person name="Ohm R."/>
            <person name="Grigoriev I."/>
            <person name="Sun S."/>
            <person name="Heitman J."/>
            <person name="Bruck T."/>
            <person name="Nowrousian M."/>
        </authorList>
    </citation>
    <scope>NUCLEOTIDE SEQUENCE [LARGE SCALE GENOMIC DNA]</scope>
    <source>
        <strain evidence="6 7">IBC0246</strain>
    </source>
</reference>
<dbReference type="RefSeq" id="XP_018276602.1">
    <property type="nucleotide sequence ID" value="XM_018424031.1"/>
</dbReference>
<sequence length="415" mass="43440">MTVEALQNIVVIGASGAGHSLVNELAGKLPETHRILLIERNEFVVHMPTIVRAAVVPGWEDKNLLARITQDTIFPAGSRHRVLTNTVTALSPSSRTLTLAHPFEGSTELSYDRVVVATGAAQALPMRPAPGSSLDEYKAVLRRMQADIKAATSVLIVGGGTVGVEVAGEITAAYPGKKVTIVHGEPALLHAGERRKEQPDPKEYVAPPTAPRLSASLEDQLKKRGVELVYEDRVDAGADGKELHTGPLGQLTRLPLASGGSVEADYVFLSIGNAPNSSLVADVDPSAVTRSGHIAVDAHFHILSSKLENAYALGDVASVPGWKTLVNAIAEGPALAKIIDAEIRGKTPAAYSVPASSYSSLVTLGPGGGAGVIALPFIGEVGAPGFVSSMKNADFFASRAFYSRFRGAESVPTTL</sequence>
<dbReference type="Pfam" id="PF07992">
    <property type="entry name" value="Pyr_redox_2"/>
    <property type="match status" value="2"/>
</dbReference>
<keyword evidence="7" id="KW-1185">Reference proteome</keyword>
<feature type="domain" description="FAD/NAD(P)-binding" evidence="5">
    <location>
        <begin position="207"/>
        <end position="332"/>
    </location>
</feature>
<dbReference type="EMBL" id="KQ087241">
    <property type="protein sequence ID" value="KLT40111.1"/>
    <property type="molecule type" value="Genomic_DNA"/>
</dbReference>
<feature type="domain" description="FAD/NAD(P)-binding" evidence="5">
    <location>
        <begin position="8"/>
        <end position="190"/>
    </location>
</feature>
<accession>A0A0J0XGC5</accession>
<dbReference type="STRING" id="879819.A0A0J0XGC5"/>
<dbReference type="InterPro" id="IPR023753">
    <property type="entry name" value="FAD/NAD-binding_dom"/>
</dbReference>
<dbReference type="GO" id="GO:0050660">
    <property type="term" value="F:flavin adenine dinucleotide binding"/>
    <property type="evidence" value="ECO:0007669"/>
    <property type="project" value="TreeGrafter"/>
</dbReference>
<dbReference type="PANTHER" id="PTHR43735">
    <property type="entry name" value="APOPTOSIS-INDUCING FACTOR 1"/>
    <property type="match status" value="1"/>
</dbReference>
<dbReference type="SUPFAM" id="SSF51905">
    <property type="entry name" value="FAD/NAD(P)-binding domain"/>
    <property type="match status" value="1"/>
</dbReference>
<keyword evidence="3" id="KW-0274">FAD</keyword>
<dbReference type="OrthoDB" id="202203at2759"/>
<gene>
    <name evidence="6" type="ORF">CC85DRAFT_287821</name>
</gene>
<dbReference type="GeneID" id="28984634"/>
<dbReference type="AlphaFoldDB" id="A0A0J0XGC5"/>
<evidence type="ECO:0000313" key="6">
    <source>
        <dbReference type="EMBL" id="KLT40111.1"/>
    </source>
</evidence>
<name>A0A0J0XGC5_9TREE</name>
<proteinExistence type="inferred from homology"/>
<evidence type="ECO:0000256" key="1">
    <source>
        <dbReference type="ARBA" id="ARBA00006442"/>
    </source>
</evidence>
<dbReference type="PRINTS" id="PR00368">
    <property type="entry name" value="FADPNR"/>
</dbReference>
<evidence type="ECO:0000256" key="4">
    <source>
        <dbReference type="ARBA" id="ARBA00023002"/>
    </source>
</evidence>
<organism evidence="6 7">
    <name type="scientific">Cutaneotrichosporon oleaginosum</name>
    <dbReference type="NCBI Taxonomy" id="879819"/>
    <lineage>
        <taxon>Eukaryota</taxon>
        <taxon>Fungi</taxon>
        <taxon>Dikarya</taxon>
        <taxon>Basidiomycota</taxon>
        <taxon>Agaricomycotina</taxon>
        <taxon>Tremellomycetes</taxon>
        <taxon>Trichosporonales</taxon>
        <taxon>Trichosporonaceae</taxon>
        <taxon>Cutaneotrichosporon</taxon>
    </lineage>
</organism>
<dbReference type="Proteomes" id="UP000053611">
    <property type="component" value="Unassembled WGS sequence"/>
</dbReference>
<evidence type="ECO:0000256" key="2">
    <source>
        <dbReference type="ARBA" id="ARBA00022630"/>
    </source>
</evidence>
<keyword evidence="4" id="KW-0560">Oxidoreductase</keyword>
<dbReference type="PRINTS" id="PR00469">
    <property type="entry name" value="PNDRDTASEII"/>
</dbReference>
<dbReference type="PANTHER" id="PTHR43735:SF3">
    <property type="entry name" value="FERROPTOSIS SUPPRESSOR PROTEIN 1"/>
    <property type="match status" value="1"/>
</dbReference>
<dbReference type="GO" id="GO:0004174">
    <property type="term" value="F:electron-transferring-flavoprotein dehydrogenase activity"/>
    <property type="evidence" value="ECO:0007669"/>
    <property type="project" value="TreeGrafter"/>
</dbReference>
<dbReference type="InterPro" id="IPR036188">
    <property type="entry name" value="FAD/NAD-bd_sf"/>
</dbReference>
<evidence type="ECO:0000313" key="7">
    <source>
        <dbReference type="Proteomes" id="UP000053611"/>
    </source>
</evidence>
<dbReference type="Gene3D" id="3.50.50.100">
    <property type="match status" value="1"/>
</dbReference>
<keyword evidence="2" id="KW-0285">Flavoprotein</keyword>